<gene>
    <name evidence="2" type="ORF">K443DRAFT_135717</name>
</gene>
<dbReference type="Proteomes" id="UP000054477">
    <property type="component" value="Unassembled WGS sequence"/>
</dbReference>
<dbReference type="OrthoDB" id="3199698at2759"/>
<accession>A0A0C9WL19</accession>
<keyword evidence="3" id="KW-1185">Reference proteome</keyword>
<evidence type="ECO:0000313" key="2">
    <source>
        <dbReference type="EMBL" id="KIJ89910.1"/>
    </source>
</evidence>
<dbReference type="Pfam" id="PF18759">
    <property type="entry name" value="Plavaka"/>
    <property type="match status" value="1"/>
</dbReference>
<dbReference type="STRING" id="1095629.A0A0C9WL19"/>
<dbReference type="AlphaFoldDB" id="A0A0C9WL19"/>
<protein>
    <submittedName>
        <fullName evidence="2">Uncharacterized protein</fullName>
    </submittedName>
</protein>
<evidence type="ECO:0000313" key="3">
    <source>
        <dbReference type="Proteomes" id="UP000054477"/>
    </source>
</evidence>
<reference evidence="2 3" key="1">
    <citation type="submission" date="2014-04" db="EMBL/GenBank/DDBJ databases">
        <authorList>
            <consortium name="DOE Joint Genome Institute"/>
            <person name="Kuo A."/>
            <person name="Kohler A."/>
            <person name="Nagy L.G."/>
            <person name="Floudas D."/>
            <person name="Copeland A."/>
            <person name="Barry K.W."/>
            <person name="Cichocki N."/>
            <person name="Veneault-Fourrey C."/>
            <person name="LaButti K."/>
            <person name="Lindquist E.A."/>
            <person name="Lipzen A."/>
            <person name="Lundell T."/>
            <person name="Morin E."/>
            <person name="Murat C."/>
            <person name="Sun H."/>
            <person name="Tunlid A."/>
            <person name="Henrissat B."/>
            <person name="Grigoriev I.V."/>
            <person name="Hibbett D.S."/>
            <person name="Martin F."/>
            <person name="Nordberg H.P."/>
            <person name="Cantor M.N."/>
            <person name="Hua S.X."/>
        </authorList>
    </citation>
    <scope>NUCLEOTIDE SEQUENCE [LARGE SCALE GENOMIC DNA]</scope>
    <source>
        <strain evidence="2 3">LaAM-08-1</strain>
    </source>
</reference>
<name>A0A0C9WL19_9AGAR</name>
<dbReference type="EMBL" id="KN839370">
    <property type="protein sequence ID" value="KIJ89910.1"/>
    <property type="molecule type" value="Genomic_DNA"/>
</dbReference>
<feature type="region of interest" description="Disordered" evidence="1">
    <location>
        <begin position="1"/>
        <end position="31"/>
    </location>
</feature>
<dbReference type="InterPro" id="IPR041078">
    <property type="entry name" value="Plavaka"/>
</dbReference>
<reference evidence="3" key="2">
    <citation type="submission" date="2015-01" db="EMBL/GenBank/DDBJ databases">
        <title>Evolutionary Origins and Diversification of the Mycorrhizal Mutualists.</title>
        <authorList>
            <consortium name="DOE Joint Genome Institute"/>
            <consortium name="Mycorrhizal Genomics Consortium"/>
            <person name="Kohler A."/>
            <person name="Kuo A."/>
            <person name="Nagy L.G."/>
            <person name="Floudas D."/>
            <person name="Copeland A."/>
            <person name="Barry K.W."/>
            <person name="Cichocki N."/>
            <person name="Veneault-Fourrey C."/>
            <person name="LaButti K."/>
            <person name="Lindquist E.A."/>
            <person name="Lipzen A."/>
            <person name="Lundell T."/>
            <person name="Morin E."/>
            <person name="Murat C."/>
            <person name="Riley R."/>
            <person name="Ohm R."/>
            <person name="Sun H."/>
            <person name="Tunlid A."/>
            <person name="Henrissat B."/>
            <person name="Grigoriev I.V."/>
            <person name="Hibbett D.S."/>
            <person name="Martin F."/>
        </authorList>
    </citation>
    <scope>NUCLEOTIDE SEQUENCE [LARGE SCALE GENOMIC DNA]</scope>
    <source>
        <strain evidence="3">LaAM-08-1</strain>
    </source>
</reference>
<proteinExistence type="predicted"/>
<sequence>MHHNAPPGNQNGNFLPEHTRPPPLDAPDATEDNVYQPFEDRLAFDWAYYHFVELQSSEREINKGLDLWLAASLKAGNDAPLPWSSAEEMYQTIDAIQEGDAPFETIHFKYAGPIRPNPPAWITETYELCMRNSRTLLHHQLATSDFANTFTPKPYRQFNHTGDRVWSNLMSGDWAWHEAVYEHTHGAMLVPVISGSDKTTVSVATGHQEYHPVYQSPGIITNTARRAHGNGVLPVAFLPIPKTNKRQRKRPEYQCFVCQMYHMCLARIFAPLRLGMTFPEVVRCPDGHFRRAIYSLGPYIADYPEQVWLAGIAKPDHLDDNLNETRRRKHERTDFIIKCFDPGIVWENYGTRSDVVPFTHGFPCADIHTLLSPDLLHQLIKGTFKDHLVTWVNEYLHLKNGETRALEIIHDIDRRISAVPSYAGLRRFSEGRDFVQWTGDDSKALMKVYIAAIAGHVPSAMVQCISTFMDLCYIFRRNTITASALATAEALLKRFHELRSIFITEGVRESISLPRQHALSHYIISITLFGSPNGLCSSITESKHIKAVKEPWRRSSRFRALIQMLRAIIRMEKLAALRRRFLREGLQYPKDLYKLAQYINEPDFPSRFKSFLYSVRHPNRPAPDDVETQVNFSSKIHVFHSAIARFYAPSDLCGLCGMYRERIRCNPSWYGHPRHDTAFVVEDEDQPGMQGMHIARIRLLFSFTDYETNEDGEQIQCALVSWFVPASDQRDPDTGMWTVKPEGTRTRRPVQVIPLKSIARGAHLLPKYGVGMLPDYVTHINALDVFHSYFVNPYIDHHCHEFLSD</sequence>
<dbReference type="HOGENOM" id="CLU_006344_1_0_1"/>
<evidence type="ECO:0000256" key="1">
    <source>
        <dbReference type="SAM" id="MobiDB-lite"/>
    </source>
</evidence>
<organism evidence="2 3">
    <name type="scientific">Laccaria amethystina LaAM-08-1</name>
    <dbReference type="NCBI Taxonomy" id="1095629"/>
    <lineage>
        <taxon>Eukaryota</taxon>
        <taxon>Fungi</taxon>
        <taxon>Dikarya</taxon>
        <taxon>Basidiomycota</taxon>
        <taxon>Agaricomycotina</taxon>
        <taxon>Agaricomycetes</taxon>
        <taxon>Agaricomycetidae</taxon>
        <taxon>Agaricales</taxon>
        <taxon>Agaricineae</taxon>
        <taxon>Hydnangiaceae</taxon>
        <taxon>Laccaria</taxon>
    </lineage>
</organism>